<dbReference type="VEuPathDB" id="TriTrypDB:TRSC58_01936"/>
<evidence type="ECO:0000313" key="1">
    <source>
        <dbReference type="EMBL" id="ESL10334.1"/>
    </source>
</evidence>
<dbReference type="Proteomes" id="UP000031737">
    <property type="component" value="Unassembled WGS sequence"/>
</dbReference>
<gene>
    <name evidence="1" type="ORF">TRSC58_01936</name>
</gene>
<accession>A0A061J633</accession>
<dbReference type="OrthoDB" id="272756at2759"/>
<reference evidence="1 2" key="1">
    <citation type="submission" date="2013-07" db="EMBL/GenBank/DDBJ databases">
        <authorList>
            <person name="Stoco P.H."/>
            <person name="Wagner G."/>
            <person name="Gerber A."/>
            <person name="Zaha A."/>
            <person name="Thompson C."/>
            <person name="Bartholomeu D.C."/>
            <person name="Luckemeyer D.D."/>
            <person name="Bahia D."/>
            <person name="Loreto E."/>
            <person name="Prestes E.B."/>
            <person name="Lima F.M."/>
            <person name="Rodrigues-Luiz G."/>
            <person name="Vallejo G.A."/>
            <person name="Filho J.F."/>
            <person name="Monteiro K.M."/>
            <person name="Tyler K.M."/>
            <person name="de Almeida L.G."/>
            <person name="Ortiz M.F."/>
            <person name="Siervo M.A."/>
            <person name="de Moraes M.H."/>
            <person name="Cunha O.L."/>
            <person name="Mendonca-Neto R."/>
            <person name="Silva R."/>
            <person name="Teixeira S.M."/>
            <person name="Murta S.M."/>
            <person name="Sincero T.C."/>
            <person name="Mendes T.A."/>
            <person name="Urmenyi T.P."/>
            <person name="Silva V.G."/>
            <person name="da Rocha W.D."/>
            <person name="Andersson B."/>
            <person name="Romanha A.J."/>
            <person name="Steindel M."/>
            <person name="de Vasconcelos A.T."/>
            <person name="Grisard E.C."/>
        </authorList>
    </citation>
    <scope>NUCLEOTIDE SEQUENCE [LARGE SCALE GENOMIC DNA]</scope>
    <source>
        <strain evidence="1 2">SC58</strain>
    </source>
</reference>
<proteinExistence type="predicted"/>
<comment type="caution">
    <text evidence="1">The sequence shown here is derived from an EMBL/GenBank/DDBJ whole genome shotgun (WGS) entry which is preliminary data.</text>
</comment>
<dbReference type="EMBL" id="AUPL01001936">
    <property type="protein sequence ID" value="ESL10334.1"/>
    <property type="molecule type" value="Genomic_DNA"/>
</dbReference>
<keyword evidence="2" id="KW-1185">Reference proteome</keyword>
<evidence type="ECO:0000313" key="2">
    <source>
        <dbReference type="Proteomes" id="UP000031737"/>
    </source>
</evidence>
<dbReference type="AlphaFoldDB" id="A0A061J633"/>
<name>A0A061J633_TRYRA</name>
<sequence length="408" mass="45314">MYIMTAAVNWSSAVCHAEALQLLVGTVFPSASIAFSAAKQFQMPVGGAMTDDVLLARLHEKRRQAETSSPVAKEYYNKQKLLVNRFPVSLHSAYLQARNGFTSTSCSFEIADVWSRLYRRWPPQLVAGRQLWRYDSEGSSLPRMPCWTPHAVVYVGGFEAPDLRRVVAPQVFAQVPPFSGDAKVCQTVGGKTFDYQRQKVPKFASRVLDGAFLLREKGCAIHDPDLLEIALPVDFTRGRDSVTSGPSEARRVRTFISFAGDEPNLRALQVEVDPLQRRALRPAFGYSMAALKFALPPPLIGATRLLREWNASWSSTPLSAAFWLSAVGHAVERRLPNDTARMCLLFDANECSLVEASKSLAFLTASLVSSSPQECWSNFFLPVERLEAERGVRELMDTVNLLPVAQLQ</sequence>
<protein>
    <submittedName>
        <fullName evidence="1">Uncharacterized protein</fullName>
    </submittedName>
</protein>
<organism evidence="1 2">
    <name type="scientific">Trypanosoma rangeli SC58</name>
    <dbReference type="NCBI Taxonomy" id="429131"/>
    <lineage>
        <taxon>Eukaryota</taxon>
        <taxon>Discoba</taxon>
        <taxon>Euglenozoa</taxon>
        <taxon>Kinetoplastea</taxon>
        <taxon>Metakinetoplastina</taxon>
        <taxon>Trypanosomatida</taxon>
        <taxon>Trypanosomatidae</taxon>
        <taxon>Trypanosoma</taxon>
        <taxon>Herpetosoma</taxon>
    </lineage>
</organism>